<dbReference type="AlphaFoldDB" id="A0ABD0UV06"/>
<feature type="region of interest" description="Disordered" evidence="1">
    <location>
        <begin position="1"/>
        <end position="76"/>
    </location>
</feature>
<evidence type="ECO:0000256" key="1">
    <source>
        <dbReference type="SAM" id="MobiDB-lite"/>
    </source>
</evidence>
<dbReference type="EMBL" id="JANQDX010000011">
    <property type="protein sequence ID" value="KAL0916645.1"/>
    <property type="molecule type" value="Genomic_DNA"/>
</dbReference>
<name>A0ABD0UV06_DENTH</name>
<protein>
    <submittedName>
        <fullName evidence="2">Uncharacterized protein</fullName>
    </submittedName>
</protein>
<evidence type="ECO:0000313" key="2">
    <source>
        <dbReference type="EMBL" id="KAL0916645.1"/>
    </source>
</evidence>
<sequence length="76" mass="8324">MGFGRRSARKVESYLHSQRAPEVASDQNVVTSNPTGRKVVEGAKSNSHEGAEEATRAISTPPAKQRSTKKEDERQT</sequence>
<organism evidence="2 3">
    <name type="scientific">Dendrobium thyrsiflorum</name>
    <name type="common">Pinecone-like raceme dendrobium</name>
    <name type="synonym">Orchid</name>
    <dbReference type="NCBI Taxonomy" id="117978"/>
    <lineage>
        <taxon>Eukaryota</taxon>
        <taxon>Viridiplantae</taxon>
        <taxon>Streptophyta</taxon>
        <taxon>Embryophyta</taxon>
        <taxon>Tracheophyta</taxon>
        <taxon>Spermatophyta</taxon>
        <taxon>Magnoliopsida</taxon>
        <taxon>Liliopsida</taxon>
        <taxon>Asparagales</taxon>
        <taxon>Orchidaceae</taxon>
        <taxon>Epidendroideae</taxon>
        <taxon>Malaxideae</taxon>
        <taxon>Dendrobiinae</taxon>
        <taxon>Dendrobium</taxon>
    </lineage>
</organism>
<feature type="compositionally biased region" description="Basic and acidic residues" evidence="1">
    <location>
        <begin position="38"/>
        <end position="55"/>
    </location>
</feature>
<keyword evidence="3" id="KW-1185">Reference proteome</keyword>
<reference evidence="2 3" key="1">
    <citation type="journal article" date="2024" name="Plant Biotechnol. J.">
        <title>Dendrobium thyrsiflorum genome and its molecular insights into genes involved in important horticultural traits.</title>
        <authorList>
            <person name="Chen B."/>
            <person name="Wang J.Y."/>
            <person name="Zheng P.J."/>
            <person name="Li K.L."/>
            <person name="Liang Y.M."/>
            <person name="Chen X.F."/>
            <person name="Zhang C."/>
            <person name="Zhao X."/>
            <person name="He X."/>
            <person name="Zhang G.Q."/>
            <person name="Liu Z.J."/>
            <person name="Xu Q."/>
        </authorList>
    </citation>
    <scope>NUCLEOTIDE SEQUENCE [LARGE SCALE GENOMIC DNA]</scope>
    <source>
        <strain evidence="2">GZMU011</strain>
    </source>
</reference>
<feature type="compositionally biased region" description="Polar residues" evidence="1">
    <location>
        <begin position="25"/>
        <end position="35"/>
    </location>
</feature>
<accession>A0ABD0UV06</accession>
<dbReference type="Proteomes" id="UP001552299">
    <property type="component" value="Unassembled WGS sequence"/>
</dbReference>
<evidence type="ECO:0000313" key="3">
    <source>
        <dbReference type="Proteomes" id="UP001552299"/>
    </source>
</evidence>
<proteinExistence type="predicted"/>
<comment type="caution">
    <text evidence="2">The sequence shown here is derived from an EMBL/GenBank/DDBJ whole genome shotgun (WGS) entry which is preliminary data.</text>
</comment>
<gene>
    <name evidence="2" type="ORF">M5K25_014173</name>
</gene>